<feature type="compositionally biased region" description="Polar residues" evidence="1">
    <location>
        <begin position="968"/>
        <end position="982"/>
    </location>
</feature>
<keyword evidence="3" id="KW-1185">Reference proteome</keyword>
<feature type="region of interest" description="Disordered" evidence="1">
    <location>
        <begin position="964"/>
        <end position="1041"/>
    </location>
</feature>
<feature type="region of interest" description="Disordered" evidence="1">
    <location>
        <begin position="1422"/>
        <end position="1441"/>
    </location>
</feature>
<evidence type="ECO:0008006" key="4">
    <source>
        <dbReference type="Google" id="ProtNLM"/>
    </source>
</evidence>
<evidence type="ECO:0000256" key="1">
    <source>
        <dbReference type="SAM" id="MobiDB-lite"/>
    </source>
</evidence>
<feature type="region of interest" description="Disordered" evidence="1">
    <location>
        <begin position="118"/>
        <end position="144"/>
    </location>
</feature>
<organism evidence="2 3">
    <name type="scientific">Saxophila tyrrhenica</name>
    <dbReference type="NCBI Taxonomy" id="1690608"/>
    <lineage>
        <taxon>Eukaryota</taxon>
        <taxon>Fungi</taxon>
        <taxon>Dikarya</taxon>
        <taxon>Ascomycota</taxon>
        <taxon>Pezizomycotina</taxon>
        <taxon>Dothideomycetes</taxon>
        <taxon>Dothideomycetidae</taxon>
        <taxon>Mycosphaerellales</taxon>
        <taxon>Extremaceae</taxon>
        <taxon>Saxophila</taxon>
    </lineage>
</organism>
<reference evidence="2 3" key="1">
    <citation type="submission" date="2023-08" db="EMBL/GenBank/DDBJ databases">
        <title>Black Yeasts Isolated from many extreme environments.</title>
        <authorList>
            <person name="Coleine C."/>
            <person name="Stajich J.E."/>
            <person name="Selbmann L."/>
        </authorList>
    </citation>
    <scope>NUCLEOTIDE SEQUENCE [LARGE SCALE GENOMIC DNA]</scope>
    <source>
        <strain evidence="2 3">CCFEE 5935</strain>
    </source>
</reference>
<comment type="caution">
    <text evidence="2">The sequence shown here is derived from an EMBL/GenBank/DDBJ whole genome shotgun (WGS) entry which is preliminary data.</text>
</comment>
<sequence>MFKPKTRPVPSPGALRVLTQLAYISSGTALGAAALCTEERRRRIKVVQRLADTARVIRQHPRYAGGVAFAREGGEEEGVMFRRRKRRRREGWGLEGEGVRGAELPSMVEAGYEETVEEGGNSWGLRDGKKRARGRNEARTAAAYTPFGASDMDVANASADHDAPSDGHRAERANSADQRIFAMSKDPSRALGSTHVLRDDAVSGTPDSYDQSRSQPSNIIFKHIRRKPNGFWTFERLGDMPPARLRPDQLSEEYQTRDAWRDLRGHSAESSRLLSSVAGLGPEHITHDVELFFAQESSNRPAPAILQSRADRADQLLLLAIRQGSLDDVRSLCLWMLGQGTFREWHSLLLATYYGTLVATGDQDEVLDFCLGVRSTSAYQRLSLAKQLEHSLLILANADTNASEELNIYKLADKVLGKAFKSCALQDVVDGVDSMCRSLVRSGNISIAAELFLTLWKKDRDLFSIHLTPKYFAAVADVVIDGGLSSGELSATGRLLRWKLTYDDHYSEQSIQYIKGFIAACGSRKMFSTLFDLFFSKRRIPIPMDVLKGFDEPNRILLVTAAMAEPDTETLQASWLPLRNSLSKPQQRAVRNASIRGELESLWHSTRDLRVVESKSLALQRQTKKQSTMLQIREAMLGIYINAGKVEEALALMSLLQKAEGLNSRTLRHAAHVFASSSRWDEVERITKLAERQELDGQDFDATAGWDRIVHLFAQEHTAEKTWAFVDSLTHATGFTPSTATAKIVLSSCITHQSLGLIPKWLAHLKTIGLQFDFDSKVVASMLTTYWIEHRPKHKRIMWICYFLHRHVSAFKAADFRGLMKAAIAYDLRNPFEQEFGMNNPREHASARLERVDKLPGHLAIPGWTKSFDDGIELSFSRGTGRFAGIRVRYTADSEEAEADSDSLFDAEGSDARSQEGLAAVIRQPDSGSSEVEANTSDSRAIETLSPTASDALNVAGDVRAKTEEFDLTSSGARTGSPTNRSELGHDRSGHETSVLSDHTESNAAAAESDPRGLLPADSFSQGSSVSKDKANNDSSSVDSTSMDIEEDYHAMIEQFNVDEGNAERPPNRKIHQSYQDEGLDNTNISFEQIRPNRDTYHSSSAVNELLDASNDQPSTGRIERELVVALSTGHYESALQLYEQNLDAKGLPLSVRSLEVAVEACIRFYQGNTTEAEALLDRASKAGFNVTCAMGPLIVARMRRMNKMQKRNANKLRMTVMDYYRMNDENGWKVSHHIATTAAHILISNNCPEHGVNLLAAIYKSEWAARRPLDAPAMTVFLMGYNDMRHLAGVKWVVDYVLQSGMRIARSFMRELKRSYQLPEDTPSTSRRVRERFTKPADRALLRSWAEECYTKRLQQIHDDYAFGLKLDWTIKKCAKQEGLAVLADYDEAYQMFVRGGLDPEEFDLEFLRKKDEVFEDRSGDVGISGVVQPDAEPNAPEEPFDEVVDNATFHDEEDTTAWEPSASTVEQHSSNHVPRASEREIEQAHAPPERPVEKMEEPPTPRSARNRPWFGRTERQETHIMPEGFGRREEAPAAASYTPFA</sequence>
<evidence type="ECO:0000313" key="3">
    <source>
        <dbReference type="Proteomes" id="UP001337655"/>
    </source>
</evidence>
<accession>A0AAV9PPG9</accession>
<gene>
    <name evidence="2" type="ORF">LTR77_001753</name>
</gene>
<feature type="compositionally biased region" description="Polar residues" evidence="1">
    <location>
        <begin position="1463"/>
        <end position="1474"/>
    </location>
</feature>
<evidence type="ECO:0000313" key="2">
    <source>
        <dbReference type="EMBL" id="KAK5174671.1"/>
    </source>
</evidence>
<dbReference type="GeneID" id="89923100"/>
<protein>
    <recommendedName>
        <fullName evidence="4">Pentatricopeptide repeat protein</fullName>
    </recommendedName>
</protein>
<feature type="compositionally biased region" description="Basic and acidic residues" evidence="1">
    <location>
        <begin position="1514"/>
        <end position="1533"/>
    </location>
</feature>
<feature type="region of interest" description="Disordered" evidence="1">
    <location>
        <begin position="155"/>
        <end position="174"/>
    </location>
</feature>
<feature type="region of interest" description="Disordered" evidence="1">
    <location>
        <begin position="1454"/>
        <end position="1543"/>
    </location>
</feature>
<dbReference type="Proteomes" id="UP001337655">
    <property type="component" value="Unassembled WGS sequence"/>
</dbReference>
<dbReference type="RefSeq" id="XP_064663340.1">
    <property type="nucleotide sequence ID" value="XM_064799013.1"/>
</dbReference>
<dbReference type="EMBL" id="JAVRRT010000002">
    <property type="protein sequence ID" value="KAK5174671.1"/>
    <property type="molecule type" value="Genomic_DNA"/>
</dbReference>
<name>A0AAV9PPG9_9PEZI</name>
<feature type="compositionally biased region" description="Basic and acidic residues" evidence="1">
    <location>
        <begin position="159"/>
        <end position="174"/>
    </location>
</feature>
<feature type="compositionally biased region" description="Basic and acidic residues" evidence="1">
    <location>
        <begin position="1477"/>
        <end position="1501"/>
    </location>
</feature>
<proteinExistence type="predicted"/>